<accession>A0ABT3VS88</accession>
<proteinExistence type="predicted"/>
<keyword evidence="4" id="KW-1185">Reference proteome</keyword>
<evidence type="ECO:0000256" key="1">
    <source>
        <dbReference type="SAM" id="SignalP"/>
    </source>
</evidence>
<dbReference type="RefSeq" id="WP_266121322.1">
    <property type="nucleotide sequence ID" value="NZ_JAPKNA010000004.1"/>
</dbReference>
<sequence>MVIKRSQTGQLARTSAIAMLLLFLAGCQTTAAGGKAQAADLSPPALASNYEREGDDGTRSFLASQTQRAVVAPQVDFYVGLPQPVAGLVQVEGPQGPLWLYPQVIVQRSDLTRVATLRTEQGGHLVRFQLNSLGARKLAEVSSGNVGALLVLVMEDQVAQVARIGEPLQQGMIYLSMPDDAAAQRLLRRVQG</sequence>
<dbReference type="EMBL" id="JAPKNA010000004">
    <property type="protein sequence ID" value="MCX5465314.1"/>
    <property type="molecule type" value="Genomic_DNA"/>
</dbReference>
<dbReference type="Pfam" id="PF22599">
    <property type="entry name" value="SecDF_P1_head"/>
    <property type="match status" value="1"/>
</dbReference>
<keyword evidence="1" id="KW-0732">Signal</keyword>
<name>A0ABT3VS88_9BURK</name>
<dbReference type="InterPro" id="IPR054384">
    <property type="entry name" value="SecDF_P1_head"/>
</dbReference>
<comment type="caution">
    <text evidence="3">The sequence shown here is derived from an EMBL/GenBank/DDBJ whole genome shotgun (WGS) entry which is preliminary data.</text>
</comment>
<evidence type="ECO:0000313" key="4">
    <source>
        <dbReference type="Proteomes" id="UP001209916"/>
    </source>
</evidence>
<feature type="signal peptide" evidence="1">
    <location>
        <begin position="1"/>
        <end position="31"/>
    </location>
</feature>
<protein>
    <recommendedName>
        <fullName evidence="2">SecDF P1 head subdomain domain-containing protein</fullName>
    </recommendedName>
</protein>
<organism evidence="3 4">
    <name type="scientific">Alcaligenes parafaecalis</name>
    <dbReference type="NCBI Taxonomy" id="171260"/>
    <lineage>
        <taxon>Bacteria</taxon>
        <taxon>Pseudomonadati</taxon>
        <taxon>Pseudomonadota</taxon>
        <taxon>Betaproteobacteria</taxon>
        <taxon>Burkholderiales</taxon>
        <taxon>Alcaligenaceae</taxon>
        <taxon>Alcaligenes</taxon>
    </lineage>
</organism>
<evidence type="ECO:0000313" key="3">
    <source>
        <dbReference type="EMBL" id="MCX5465314.1"/>
    </source>
</evidence>
<gene>
    <name evidence="3" type="ORF">OSH09_14085</name>
</gene>
<reference evidence="3 4" key="1">
    <citation type="submission" date="2022-11" db="EMBL/GenBank/DDBJ databases">
        <title>Biodiversity and phylogenetic relationships of bacteria.</title>
        <authorList>
            <person name="Machado R.A.R."/>
            <person name="Bhat A."/>
            <person name="Loulou A."/>
            <person name="Kallel S."/>
        </authorList>
    </citation>
    <scope>NUCLEOTIDE SEQUENCE [LARGE SCALE GENOMIC DNA]</scope>
    <source>
        <strain evidence="3 4">DSM 13975</strain>
    </source>
</reference>
<dbReference type="Proteomes" id="UP001209916">
    <property type="component" value="Unassembled WGS sequence"/>
</dbReference>
<feature type="chain" id="PRO_5046625585" description="SecDF P1 head subdomain domain-containing protein" evidence="1">
    <location>
        <begin position="32"/>
        <end position="192"/>
    </location>
</feature>
<feature type="domain" description="SecDF P1 head subdomain" evidence="2">
    <location>
        <begin position="94"/>
        <end position="173"/>
    </location>
</feature>
<evidence type="ECO:0000259" key="2">
    <source>
        <dbReference type="Pfam" id="PF22599"/>
    </source>
</evidence>
<dbReference type="Gene3D" id="3.30.1360.200">
    <property type="match status" value="1"/>
</dbReference>
<dbReference type="PROSITE" id="PS51257">
    <property type="entry name" value="PROKAR_LIPOPROTEIN"/>
    <property type="match status" value="1"/>
</dbReference>